<evidence type="ECO:0000313" key="2">
    <source>
        <dbReference type="EMBL" id="KKN63254.1"/>
    </source>
</evidence>
<comment type="caution">
    <text evidence="2">The sequence shown here is derived from an EMBL/GenBank/DDBJ whole genome shotgun (WGS) entry which is preliminary data.</text>
</comment>
<keyword evidence="1" id="KW-1133">Transmembrane helix</keyword>
<feature type="transmembrane region" description="Helical" evidence="1">
    <location>
        <begin position="12"/>
        <end position="35"/>
    </location>
</feature>
<proteinExistence type="predicted"/>
<organism evidence="2">
    <name type="scientific">marine sediment metagenome</name>
    <dbReference type="NCBI Taxonomy" id="412755"/>
    <lineage>
        <taxon>unclassified sequences</taxon>
        <taxon>metagenomes</taxon>
        <taxon>ecological metagenomes</taxon>
    </lineage>
</organism>
<dbReference type="EMBL" id="LAZR01000596">
    <property type="protein sequence ID" value="KKN63254.1"/>
    <property type="molecule type" value="Genomic_DNA"/>
</dbReference>
<protein>
    <submittedName>
        <fullName evidence="2">Uncharacterized protein</fullName>
    </submittedName>
</protein>
<evidence type="ECO:0000256" key="1">
    <source>
        <dbReference type="SAM" id="Phobius"/>
    </source>
</evidence>
<accession>A0A0F9S887</accession>
<keyword evidence="1" id="KW-0472">Membrane</keyword>
<name>A0A0F9S887_9ZZZZ</name>
<feature type="transmembrane region" description="Helical" evidence="1">
    <location>
        <begin position="47"/>
        <end position="63"/>
    </location>
</feature>
<sequence>MDTQNIDRIMKILKAVILIILALVSASMYGVYAYVSVHDIRTVATHSWVLTGMFGIGFLIFGIKKWSEIIKI</sequence>
<gene>
    <name evidence="2" type="ORF">LCGC14_0503720</name>
</gene>
<keyword evidence="1" id="KW-0812">Transmembrane</keyword>
<dbReference type="AlphaFoldDB" id="A0A0F9S887"/>
<reference evidence="2" key="1">
    <citation type="journal article" date="2015" name="Nature">
        <title>Complex archaea that bridge the gap between prokaryotes and eukaryotes.</title>
        <authorList>
            <person name="Spang A."/>
            <person name="Saw J.H."/>
            <person name="Jorgensen S.L."/>
            <person name="Zaremba-Niedzwiedzka K."/>
            <person name="Martijn J."/>
            <person name="Lind A.E."/>
            <person name="van Eijk R."/>
            <person name="Schleper C."/>
            <person name="Guy L."/>
            <person name="Ettema T.J."/>
        </authorList>
    </citation>
    <scope>NUCLEOTIDE SEQUENCE</scope>
</reference>